<dbReference type="InterPro" id="IPR010982">
    <property type="entry name" value="Lambda_DNA-bd_dom_sf"/>
</dbReference>
<dbReference type="SMART" id="SM00530">
    <property type="entry name" value="HTH_XRE"/>
    <property type="match status" value="1"/>
</dbReference>
<sequence length="82" mass="9403">MAVVDINKIKKLREDKNLSQKEMAKVIGCSTLHSYYRKEKGKQPFLANEIFLLAKFFGQKVENFFEVSVAKNAINNKSKLHG</sequence>
<dbReference type="Pfam" id="PF01381">
    <property type="entry name" value="HTH_3"/>
    <property type="match status" value="1"/>
</dbReference>
<dbReference type="Gene3D" id="1.10.260.40">
    <property type="entry name" value="lambda repressor-like DNA-binding domains"/>
    <property type="match status" value="1"/>
</dbReference>
<dbReference type="PROSITE" id="PS50943">
    <property type="entry name" value="HTH_CROC1"/>
    <property type="match status" value="1"/>
</dbReference>
<evidence type="ECO:0000259" key="1">
    <source>
        <dbReference type="PROSITE" id="PS50943"/>
    </source>
</evidence>
<proteinExistence type="predicted"/>
<dbReference type="EMBL" id="VLXZ01000004">
    <property type="protein sequence ID" value="TSB47152.1"/>
    <property type="molecule type" value="Genomic_DNA"/>
</dbReference>
<reference evidence="2 3" key="1">
    <citation type="submission" date="2019-07" db="EMBL/GenBank/DDBJ databases">
        <authorList>
            <person name="Park Y.J."/>
            <person name="Jeong S.E."/>
            <person name="Jung H.S."/>
        </authorList>
    </citation>
    <scope>NUCLEOTIDE SEQUENCE [LARGE SCALE GENOMIC DNA]</scope>
    <source>
        <strain evidence="3">P16(2019)</strain>
    </source>
</reference>
<dbReference type="RefSeq" id="WP_143848382.1">
    <property type="nucleotide sequence ID" value="NZ_VLXZ01000004.1"/>
</dbReference>
<organism evidence="2 3">
    <name type="scientific">Alkalicoccobacillus porphyridii</name>
    <dbReference type="NCBI Taxonomy" id="2597270"/>
    <lineage>
        <taxon>Bacteria</taxon>
        <taxon>Bacillati</taxon>
        <taxon>Bacillota</taxon>
        <taxon>Bacilli</taxon>
        <taxon>Bacillales</taxon>
        <taxon>Bacillaceae</taxon>
        <taxon>Alkalicoccobacillus</taxon>
    </lineage>
</organism>
<evidence type="ECO:0000313" key="2">
    <source>
        <dbReference type="EMBL" id="TSB47152.1"/>
    </source>
</evidence>
<dbReference type="GO" id="GO:0003677">
    <property type="term" value="F:DNA binding"/>
    <property type="evidence" value="ECO:0007669"/>
    <property type="project" value="InterPro"/>
</dbReference>
<feature type="domain" description="HTH cro/C1-type" evidence="1">
    <location>
        <begin position="9"/>
        <end position="64"/>
    </location>
</feature>
<keyword evidence="3" id="KW-1185">Reference proteome</keyword>
<evidence type="ECO:0000313" key="3">
    <source>
        <dbReference type="Proteomes" id="UP000318521"/>
    </source>
</evidence>
<dbReference type="AlphaFoldDB" id="A0A554A0C9"/>
<accession>A0A554A0C9</accession>
<dbReference type="InterPro" id="IPR001387">
    <property type="entry name" value="Cro/C1-type_HTH"/>
</dbReference>
<dbReference type="SUPFAM" id="SSF47413">
    <property type="entry name" value="lambda repressor-like DNA-binding domains"/>
    <property type="match status" value="1"/>
</dbReference>
<name>A0A554A0C9_9BACI</name>
<dbReference type="Proteomes" id="UP000318521">
    <property type="component" value="Unassembled WGS sequence"/>
</dbReference>
<dbReference type="OrthoDB" id="2939985at2"/>
<protein>
    <submittedName>
        <fullName evidence="2">Helix-turn-helix transcriptional regulator</fullName>
    </submittedName>
</protein>
<dbReference type="CDD" id="cd00093">
    <property type="entry name" value="HTH_XRE"/>
    <property type="match status" value="1"/>
</dbReference>
<gene>
    <name evidence="2" type="ORF">FN960_09085</name>
</gene>
<comment type="caution">
    <text evidence="2">The sequence shown here is derived from an EMBL/GenBank/DDBJ whole genome shotgun (WGS) entry which is preliminary data.</text>
</comment>